<keyword evidence="8" id="KW-1185">Reference proteome</keyword>
<dbReference type="EMBL" id="JADLQN010000003">
    <property type="protein sequence ID" value="MBF6356683.1"/>
    <property type="molecule type" value="Genomic_DNA"/>
</dbReference>
<feature type="transmembrane region" description="Helical" evidence="6">
    <location>
        <begin position="737"/>
        <end position="757"/>
    </location>
</feature>
<name>A0ABS0DJ43_9NOCA</name>
<feature type="transmembrane region" description="Helical" evidence="6">
    <location>
        <begin position="601"/>
        <end position="621"/>
    </location>
</feature>
<feature type="transmembrane region" description="Helical" evidence="6">
    <location>
        <begin position="144"/>
        <end position="161"/>
    </location>
</feature>
<evidence type="ECO:0000256" key="3">
    <source>
        <dbReference type="ARBA" id="ARBA00022692"/>
    </source>
</evidence>
<proteinExistence type="predicted"/>
<dbReference type="PANTHER" id="PTHR39087">
    <property type="entry name" value="UPF0104 MEMBRANE PROTEIN MJ1595"/>
    <property type="match status" value="1"/>
</dbReference>
<dbReference type="RefSeq" id="WP_195003519.1">
    <property type="nucleotide sequence ID" value="NZ_JADLQN010000003.1"/>
</dbReference>
<keyword evidence="3 6" id="KW-0812">Transmembrane</keyword>
<evidence type="ECO:0000256" key="6">
    <source>
        <dbReference type="SAM" id="Phobius"/>
    </source>
</evidence>
<dbReference type="SUPFAM" id="SSF56112">
    <property type="entry name" value="Protein kinase-like (PK-like)"/>
    <property type="match status" value="1"/>
</dbReference>
<feature type="transmembrane region" description="Helical" evidence="6">
    <location>
        <begin position="633"/>
        <end position="654"/>
    </location>
</feature>
<comment type="caution">
    <text evidence="7">The sequence shown here is derived from an EMBL/GenBank/DDBJ whole genome shotgun (WGS) entry which is preliminary data.</text>
</comment>
<evidence type="ECO:0000256" key="1">
    <source>
        <dbReference type="ARBA" id="ARBA00004651"/>
    </source>
</evidence>
<evidence type="ECO:0000313" key="8">
    <source>
        <dbReference type="Proteomes" id="UP000707731"/>
    </source>
</evidence>
<feature type="transmembrane region" description="Helical" evidence="6">
    <location>
        <begin position="708"/>
        <end position="730"/>
    </location>
</feature>
<feature type="transmembrane region" description="Helical" evidence="6">
    <location>
        <begin position="25"/>
        <end position="44"/>
    </location>
</feature>
<dbReference type="Gene3D" id="1.10.510.10">
    <property type="entry name" value="Transferase(Phosphotransferase) domain 1"/>
    <property type="match status" value="1"/>
</dbReference>
<evidence type="ECO:0000256" key="2">
    <source>
        <dbReference type="ARBA" id="ARBA00022475"/>
    </source>
</evidence>
<feature type="transmembrane region" description="Helical" evidence="6">
    <location>
        <begin position="488"/>
        <end position="505"/>
    </location>
</feature>
<dbReference type="InterPro" id="IPR011009">
    <property type="entry name" value="Kinase-like_dom_sf"/>
</dbReference>
<dbReference type="PANTHER" id="PTHR39087:SF2">
    <property type="entry name" value="UPF0104 MEMBRANE PROTEIN MJ1595"/>
    <property type="match status" value="1"/>
</dbReference>
<gene>
    <name evidence="7" type="ORF">IU449_19395</name>
</gene>
<keyword evidence="4 6" id="KW-1133">Transmembrane helix</keyword>
<feature type="transmembrane region" description="Helical" evidence="6">
    <location>
        <begin position="168"/>
        <end position="187"/>
    </location>
</feature>
<dbReference type="Pfam" id="PF03706">
    <property type="entry name" value="LPG_synthase_TM"/>
    <property type="match status" value="1"/>
</dbReference>
<feature type="transmembrane region" description="Helical" evidence="6">
    <location>
        <begin position="70"/>
        <end position="92"/>
    </location>
</feature>
<feature type="transmembrane region" description="Helical" evidence="6">
    <location>
        <begin position="520"/>
        <end position="545"/>
    </location>
</feature>
<feature type="transmembrane region" description="Helical" evidence="6">
    <location>
        <begin position="193"/>
        <end position="214"/>
    </location>
</feature>
<dbReference type="Proteomes" id="UP000707731">
    <property type="component" value="Unassembled WGS sequence"/>
</dbReference>
<keyword evidence="2" id="KW-1003">Cell membrane</keyword>
<dbReference type="InterPro" id="IPR022791">
    <property type="entry name" value="L-PG_synthase/AglD"/>
</dbReference>
<organism evidence="7 8">
    <name type="scientific">Nocardia higoensis</name>
    <dbReference type="NCBI Taxonomy" id="228599"/>
    <lineage>
        <taxon>Bacteria</taxon>
        <taxon>Bacillati</taxon>
        <taxon>Actinomycetota</taxon>
        <taxon>Actinomycetes</taxon>
        <taxon>Mycobacteriales</taxon>
        <taxon>Nocardiaceae</taxon>
        <taxon>Nocardia</taxon>
    </lineage>
</organism>
<protein>
    <submittedName>
        <fullName evidence="7">Flippase-like domain-containing protein</fullName>
    </submittedName>
</protein>
<accession>A0ABS0DJ43</accession>
<evidence type="ECO:0000256" key="4">
    <source>
        <dbReference type="ARBA" id="ARBA00022989"/>
    </source>
</evidence>
<evidence type="ECO:0000313" key="7">
    <source>
        <dbReference type="EMBL" id="MBF6356683.1"/>
    </source>
</evidence>
<evidence type="ECO:0000256" key="5">
    <source>
        <dbReference type="ARBA" id="ARBA00023136"/>
    </source>
</evidence>
<keyword evidence="5 6" id="KW-0472">Membrane</keyword>
<sequence length="790" mass="85307">MRLDGREIPVTGSLLQPLARRTTDIVRVMLASLGLAVVIAASVITRPEWLALERSVSDIVGFLTPDQSNLVYLIYGIAILFLPFAILIELIIGRRWKLLAGYGAAGLLAVLLLSITGNGLSAPKWHLQVPDRLDTFLSQFLDDPRWIALLAAVLTVSSPWLPNRPRRWWWFLLLAFAPMHLVVSTVVPARAMFGLAVGWLVGALIVWVVGTPALEVPLDAAVRVLDREGYRVTGFIVRRPAGSGPLVLAATVEGPEHELVVEMYGKHQRSHGTLRMVWRWLTFRSSETAPLHGSLHRAVEHRALVTIAAGQLELAGTRVVLVTALDRGWVLYAHTVAAGQGIDTTDDEVLAKVWQAVDALHEGRIAHGDLRPQDVRVDDGRVLFTGFGSAEFGASDTQLQTDIAQLLVTTTATHGKEAAVRAAIETLGEEAILSSSRRLTKSAMPAGLRAAIPKWGDRVAEAHEEVRKQTGQDKIEADQITRFSRNQVIQLVLLIALVYVAYPFISQVPTFFSQLRTANWWWALLGLTVSSLTYIGAASALWACASRMVRLRDLIIMQVANTFAATTTPARVGGLALSVRFLQKGGLGAVRATAAVALQQAVQIITHLSLLVLFSIVAGTSADLSRFVPDPTIIYLAAGVGVGIIGTFMFVPTLRRWLNTSVRPQLQEVLGELADLARDPQRFAIILAGSAAIILGMAGSLWASVQAFGGGTTFVTVTIVTMIGGTLASAAPTPGGVGAVEAALIGGLAAFGLPASIAVPSVLLYRVLTCWLPVFCGWFLMRWMTERDMI</sequence>
<feature type="transmembrane region" description="Helical" evidence="6">
    <location>
        <begin position="763"/>
        <end position="781"/>
    </location>
</feature>
<comment type="subcellular location">
    <subcellularLocation>
        <location evidence="1">Cell membrane</location>
        <topology evidence="1">Multi-pass membrane protein</topology>
    </subcellularLocation>
</comment>
<reference evidence="7 8" key="1">
    <citation type="submission" date="2020-10" db="EMBL/GenBank/DDBJ databases">
        <title>Identification of Nocardia species via Next-generation sequencing and recognition of intraspecies genetic diversity.</title>
        <authorList>
            <person name="Li P."/>
            <person name="Li P."/>
            <person name="Lu B."/>
        </authorList>
    </citation>
    <scope>NUCLEOTIDE SEQUENCE [LARGE SCALE GENOMIC DNA]</scope>
    <source>
        <strain evidence="7 8">BJ06-0143</strain>
    </source>
</reference>
<feature type="transmembrane region" description="Helical" evidence="6">
    <location>
        <begin position="99"/>
        <end position="120"/>
    </location>
</feature>
<feature type="transmembrane region" description="Helical" evidence="6">
    <location>
        <begin position="683"/>
        <end position="702"/>
    </location>
</feature>